<proteinExistence type="predicted"/>
<organism evidence="2 3">
    <name type="scientific">Neobacillus cucumis</name>
    <dbReference type="NCBI Taxonomy" id="1740721"/>
    <lineage>
        <taxon>Bacteria</taxon>
        <taxon>Bacillati</taxon>
        <taxon>Bacillota</taxon>
        <taxon>Bacilli</taxon>
        <taxon>Bacillales</taxon>
        <taxon>Bacillaceae</taxon>
        <taxon>Neobacillus</taxon>
    </lineage>
</organism>
<protein>
    <submittedName>
        <fullName evidence="2">Uncharacterized protein</fullName>
    </submittedName>
</protein>
<dbReference type="EMBL" id="PGVE01000074">
    <property type="protein sequence ID" value="PLS02330.1"/>
    <property type="molecule type" value="Genomic_DNA"/>
</dbReference>
<reference evidence="2 3" key="1">
    <citation type="submission" date="2017-11" db="EMBL/GenBank/DDBJ databases">
        <title>Comparitive Functional Genomics of Dry Heat Resistant strains isolated from the Viking Spacecraft.</title>
        <authorList>
            <person name="Seuylemezian A."/>
            <person name="Cooper K."/>
            <person name="Vaishampayan P."/>
        </authorList>
    </citation>
    <scope>NUCLEOTIDE SEQUENCE [LARGE SCALE GENOMIC DNA]</scope>
    <source>
        <strain evidence="2 3">V32-6</strain>
    </source>
</reference>
<evidence type="ECO:0000256" key="1">
    <source>
        <dbReference type="SAM" id="Phobius"/>
    </source>
</evidence>
<dbReference type="Proteomes" id="UP000234950">
    <property type="component" value="Unassembled WGS sequence"/>
</dbReference>
<feature type="transmembrane region" description="Helical" evidence="1">
    <location>
        <begin position="32"/>
        <end position="51"/>
    </location>
</feature>
<feature type="transmembrane region" description="Helical" evidence="1">
    <location>
        <begin position="7"/>
        <end position="26"/>
    </location>
</feature>
<feature type="transmembrane region" description="Helical" evidence="1">
    <location>
        <begin position="77"/>
        <end position="96"/>
    </location>
</feature>
<comment type="caution">
    <text evidence="2">The sequence shown here is derived from an EMBL/GenBank/DDBJ whole genome shotgun (WGS) entry which is preliminary data.</text>
</comment>
<name>A0A2N5HA13_9BACI</name>
<accession>A0A2N5HA13</accession>
<dbReference type="AlphaFoldDB" id="A0A2N5HA13"/>
<evidence type="ECO:0000313" key="2">
    <source>
        <dbReference type="EMBL" id="PLS02330.1"/>
    </source>
</evidence>
<dbReference type="RefSeq" id="WP_101649903.1">
    <property type="nucleotide sequence ID" value="NZ_PGVE01000074.1"/>
</dbReference>
<feature type="transmembrane region" description="Helical" evidence="1">
    <location>
        <begin position="102"/>
        <end position="121"/>
    </location>
</feature>
<gene>
    <name evidence="2" type="ORF">CVD27_20330</name>
</gene>
<keyword evidence="3" id="KW-1185">Reference proteome</keyword>
<sequence length="125" mass="14760">MIAVRNIIESLYWIIMFFLIMNITISLTTRDFGNLIVIIVASFFLVCLYLLRKKFLNRTVRYRYVDSPFRKKVDIGLKWGTAAAIVVSMTLLPTLISKETKVAYILGFFLLFSITFFIRLFRKWK</sequence>
<keyword evidence="1" id="KW-0472">Membrane</keyword>
<evidence type="ECO:0000313" key="3">
    <source>
        <dbReference type="Proteomes" id="UP000234950"/>
    </source>
</evidence>
<keyword evidence="1" id="KW-0812">Transmembrane</keyword>
<keyword evidence="1" id="KW-1133">Transmembrane helix</keyword>